<evidence type="ECO:0000256" key="2">
    <source>
        <dbReference type="RuleBase" id="RU363034"/>
    </source>
</evidence>
<feature type="signal peptide" evidence="3">
    <location>
        <begin position="1"/>
        <end position="17"/>
    </location>
</feature>
<keyword evidence="6" id="KW-1185">Reference proteome</keyword>
<dbReference type="PRINTS" id="PR00722">
    <property type="entry name" value="CHYMOTRYPSIN"/>
</dbReference>
<dbReference type="InterPro" id="IPR001254">
    <property type="entry name" value="Trypsin_dom"/>
</dbReference>
<dbReference type="InterPro" id="IPR009003">
    <property type="entry name" value="Peptidase_S1_PA"/>
</dbReference>
<dbReference type="PROSITE" id="PS00135">
    <property type="entry name" value="TRYPSIN_SER"/>
    <property type="match status" value="1"/>
</dbReference>
<evidence type="ECO:0000256" key="1">
    <source>
        <dbReference type="ARBA" id="ARBA00023157"/>
    </source>
</evidence>
<accession>A0ABP1RXS6</accession>
<keyword evidence="1" id="KW-1015">Disulfide bond</keyword>
<dbReference type="Proteomes" id="UP001642540">
    <property type="component" value="Unassembled WGS sequence"/>
</dbReference>
<dbReference type="CDD" id="cd00190">
    <property type="entry name" value="Tryp_SPc"/>
    <property type="match status" value="1"/>
</dbReference>
<proteinExistence type="predicted"/>
<dbReference type="PROSITE" id="PS00134">
    <property type="entry name" value="TRYPSIN_HIS"/>
    <property type="match status" value="1"/>
</dbReference>
<sequence>MMIKLFFTLTLFNMVHGDMMHGTGYREHEERGKFRFTDDIEPDPTVAIDVVKCNEVNNLAYDESVTFKLKKRKKECIMGFIGSRAEQCTATIVCTPIKFAEPERGGVCYKGSIKVTDGIGGQITMCGKTPFGGPYIPSKNGTDLYVSYSNPTSKDTVCMVVCNEDRLRQKEFPAKPLPNAAIPRRDRECLCGVKPKSSTPGGRVVGGKTADPFEFPWLTAIVDSNTRLAFCGGSLINDRYVLTAAHCFAGSSPVRTFEAEVLLHAHLLDLNLNSNYNPRAPAGKPGSVKAVPGLKFSNKTDDDELSIRIGISKIIVHPLYSSRSTDFDVALLRLEHRVDLHNPEITTICLPTEGNVRGYANQTTIIAGWGKPHEAAGAGSRLLQKLSLPVIHYKQCNKLLQSPITSRMMCAGYLKGGKDACVGDSGGPLIYQFNQKQFRQIGIVSFGHGCARVNTPGVFVNVQEVLPWIFHQTMDAMWCLKQEPDEASLKKGGPKAVKKKTG</sequence>
<comment type="caution">
    <text evidence="5">The sequence shown here is derived from an EMBL/GenBank/DDBJ whole genome shotgun (WGS) entry which is preliminary data.</text>
</comment>
<dbReference type="SUPFAM" id="SSF50494">
    <property type="entry name" value="Trypsin-like serine proteases"/>
    <property type="match status" value="1"/>
</dbReference>
<dbReference type="Gene3D" id="2.40.10.10">
    <property type="entry name" value="Trypsin-like serine proteases"/>
    <property type="match status" value="1"/>
</dbReference>
<dbReference type="InterPro" id="IPR043504">
    <property type="entry name" value="Peptidase_S1_PA_chymotrypsin"/>
</dbReference>
<dbReference type="InterPro" id="IPR001314">
    <property type="entry name" value="Peptidase_S1A"/>
</dbReference>
<evidence type="ECO:0000256" key="3">
    <source>
        <dbReference type="SAM" id="SignalP"/>
    </source>
</evidence>
<dbReference type="SMART" id="SM00020">
    <property type="entry name" value="Tryp_SPc"/>
    <property type="match status" value="1"/>
</dbReference>
<evidence type="ECO:0000313" key="6">
    <source>
        <dbReference type="Proteomes" id="UP001642540"/>
    </source>
</evidence>
<gene>
    <name evidence="5" type="ORF">ODALV1_LOCUS27319</name>
</gene>
<name>A0ABP1RXS6_9HEXA</name>
<dbReference type="PROSITE" id="PS50240">
    <property type="entry name" value="TRYPSIN_DOM"/>
    <property type="match status" value="1"/>
</dbReference>
<dbReference type="PANTHER" id="PTHR24252">
    <property type="entry name" value="ACROSIN-RELATED"/>
    <property type="match status" value="1"/>
</dbReference>
<protein>
    <recommendedName>
        <fullName evidence="4">Peptidase S1 domain-containing protein</fullName>
    </recommendedName>
</protein>
<feature type="domain" description="Peptidase S1" evidence="4">
    <location>
        <begin position="204"/>
        <end position="474"/>
    </location>
</feature>
<evidence type="ECO:0000259" key="4">
    <source>
        <dbReference type="PROSITE" id="PS50240"/>
    </source>
</evidence>
<dbReference type="InterPro" id="IPR018114">
    <property type="entry name" value="TRYPSIN_HIS"/>
</dbReference>
<evidence type="ECO:0000313" key="5">
    <source>
        <dbReference type="EMBL" id="CAL8138326.1"/>
    </source>
</evidence>
<dbReference type="InterPro" id="IPR033116">
    <property type="entry name" value="TRYPSIN_SER"/>
</dbReference>
<keyword evidence="2" id="KW-0378">Hydrolase</keyword>
<dbReference type="EMBL" id="CAXLJM020000122">
    <property type="protein sequence ID" value="CAL8138326.1"/>
    <property type="molecule type" value="Genomic_DNA"/>
</dbReference>
<keyword evidence="2" id="KW-0720">Serine protease</keyword>
<dbReference type="Pfam" id="PF00089">
    <property type="entry name" value="Trypsin"/>
    <property type="match status" value="2"/>
</dbReference>
<reference evidence="5 6" key="1">
    <citation type="submission" date="2024-08" db="EMBL/GenBank/DDBJ databases">
        <authorList>
            <person name="Cucini C."/>
            <person name="Frati F."/>
        </authorList>
    </citation>
    <scope>NUCLEOTIDE SEQUENCE [LARGE SCALE GENOMIC DNA]</scope>
</reference>
<keyword evidence="2" id="KW-0645">Protease</keyword>
<keyword evidence="3" id="KW-0732">Signal</keyword>
<feature type="chain" id="PRO_5046805977" description="Peptidase S1 domain-containing protein" evidence="3">
    <location>
        <begin position="18"/>
        <end position="502"/>
    </location>
</feature>
<dbReference type="PANTHER" id="PTHR24252:SF7">
    <property type="entry name" value="HYALIN"/>
    <property type="match status" value="1"/>
</dbReference>
<organism evidence="5 6">
    <name type="scientific">Orchesella dallaii</name>
    <dbReference type="NCBI Taxonomy" id="48710"/>
    <lineage>
        <taxon>Eukaryota</taxon>
        <taxon>Metazoa</taxon>
        <taxon>Ecdysozoa</taxon>
        <taxon>Arthropoda</taxon>
        <taxon>Hexapoda</taxon>
        <taxon>Collembola</taxon>
        <taxon>Entomobryomorpha</taxon>
        <taxon>Entomobryoidea</taxon>
        <taxon>Orchesellidae</taxon>
        <taxon>Orchesellinae</taxon>
        <taxon>Orchesella</taxon>
    </lineage>
</organism>